<reference evidence="5 6" key="1">
    <citation type="journal article" date="2013" name="Chin. Sci. Bull.">
        <title>Genome survey uncovers the secrets of sex and lifestyle in caterpillar fungus.</title>
        <authorList>
            <person name="Hu X."/>
            <person name="Zhang Y."/>
            <person name="Xiao G."/>
            <person name="Zheng P."/>
            <person name="Xia Y."/>
            <person name="Zhang X."/>
            <person name="St Leger R.J."/>
            <person name="Liu X."/>
            <person name="Wang C."/>
        </authorList>
    </citation>
    <scope>NUCLEOTIDE SEQUENCE [LARGE SCALE GENOMIC DNA]</scope>
    <source>
        <strain evidence="6">Co18 / CGMCC 3.14243</strain>
        <tissue evidence="5">Fruit-body</tissue>
    </source>
</reference>
<dbReference type="AlphaFoldDB" id="T5AA24"/>
<dbReference type="Pfam" id="PF01557">
    <property type="entry name" value="FAA_hydrolase"/>
    <property type="match status" value="1"/>
</dbReference>
<dbReference type="Proteomes" id="UP000019374">
    <property type="component" value="Unassembled WGS sequence"/>
</dbReference>
<evidence type="ECO:0000256" key="1">
    <source>
        <dbReference type="ARBA" id="ARBA00010211"/>
    </source>
</evidence>
<dbReference type="HOGENOM" id="CLU_1161458_0_0_1"/>
<organism evidence="5 6">
    <name type="scientific">Ophiocordyceps sinensis (strain Co18 / CGMCC 3.14243)</name>
    <name type="common">Yarsagumba caterpillar fungus</name>
    <name type="synonym">Hirsutella sinensis</name>
    <dbReference type="NCBI Taxonomy" id="911162"/>
    <lineage>
        <taxon>Eukaryota</taxon>
        <taxon>Fungi</taxon>
        <taxon>Dikarya</taxon>
        <taxon>Ascomycota</taxon>
        <taxon>Pezizomycotina</taxon>
        <taxon>Sordariomycetes</taxon>
        <taxon>Hypocreomycetidae</taxon>
        <taxon>Hypocreales</taxon>
        <taxon>Ophiocordycipitaceae</taxon>
        <taxon>Ophiocordyceps</taxon>
    </lineage>
</organism>
<dbReference type="GO" id="GO:0018773">
    <property type="term" value="F:acetylpyruvate hydrolase activity"/>
    <property type="evidence" value="ECO:0007669"/>
    <property type="project" value="TreeGrafter"/>
</dbReference>
<dbReference type="GO" id="GO:0005739">
    <property type="term" value="C:mitochondrion"/>
    <property type="evidence" value="ECO:0007669"/>
    <property type="project" value="TreeGrafter"/>
</dbReference>
<dbReference type="PANTHER" id="PTHR11820:SF7">
    <property type="entry name" value="ACYLPYRUVASE FAHD1, MITOCHONDRIAL"/>
    <property type="match status" value="1"/>
</dbReference>
<evidence type="ECO:0000256" key="2">
    <source>
        <dbReference type="ARBA" id="ARBA00022723"/>
    </source>
</evidence>
<proteinExistence type="inferred from homology"/>
<name>T5AA24_OPHSC</name>
<dbReference type="PANTHER" id="PTHR11820">
    <property type="entry name" value="ACYLPYRUVASE"/>
    <property type="match status" value="1"/>
</dbReference>
<comment type="similarity">
    <text evidence="1">Belongs to the FAH family.</text>
</comment>
<dbReference type="EMBL" id="KE654420">
    <property type="protein sequence ID" value="EQK98601.1"/>
    <property type="molecule type" value="Genomic_DNA"/>
</dbReference>
<dbReference type="Gene3D" id="3.90.850.10">
    <property type="entry name" value="Fumarylacetoacetase-like, C-terminal domain"/>
    <property type="match status" value="1"/>
</dbReference>
<feature type="region of interest" description="Disordered" evidence="3">
    <location>
        <begin position="87"/>
        <end position="120"/>
    </location>
</feature>
<evidence type="ECO:0000313" key="5">
    <source>
        <dbReference type="EMBL" id="EQK98601.1"/>
    </source>
</evidence>
<dbReference type="InterPro" id="IPR036663">
    <property type="entry name" value="Fumarylacetoacetase_C_sf"/>
</dbReference>
<keyword evidence="2" id="KW-0479">Metal-binding</keyword>
<evidence type="ECO:0000313" key="6">
    <source>
        <dbReference type="Proteomes" id="UP000019374"/>
    </source>
</evidence>
<evidence type="ECO:0000256" key="3">
    <source>
        <dbReference type="SAM" id="MobiDB-lite"/>
    </source>
</evidence>
<dbReference type="eggNOG" id="KOG1535">
    <property type="taxonomic scope" value="Eukaryota"/>
</dbReference>
<dbReference type="OrthoDB" id="74910at2759"/>
<dbReference type="GO" id="GO:0046872">
    <property type="term" value="F:metal ion binding"/>
    <property type="evidence" value="ECO:0007669"/>
    <property type="project" value="UniProtKB-KW"/>
</dbReference>
<feature type="domain" description="Fumarylacetoacetase-like C-terminal" evidence="4">
    <location>
        <begin position="137"/>
        <end position="213"/>
    </location>
</feature>
<sequence>MPAAKARARSCLATDERLWLVTLMLSRRAQKRSVVTVPEPHVPLWPEMNLDVGRRPGTCRRNVTPIASTNHTRSISGIRRPFCPADAACPAQPPSRSARHTRETNVGAQATHGHDGVAGAQAGRQGRVHRAQLRVSAPAHIAELQNPKPKQPFFFLKPPSSMLLPGEGPCLRPKGVDMHFEVELALVMGKVVRDLRAEDEQGAMDAIEGQSLLSSFVVFTLAHDPSLKPLWCASLRRGH</sequence>
<protein>
    <submittedName>
        <fullName evidence="5">2-keto-4-pentenoate hydratase</fullName>
    </submittedName>
</protein>
<accession>T5AA24</accession>
<dbReference type="InterPro" id="IPR011234">
    <property type="entry name" value="Fumarylacetoacetase-like_C"/>
</dbReference>
<gene>
    <name evidence="5" type="ORF">OCS_05691</name>
</gene>
<dbReference type="SUPFAM" id="SSF56529">
    <property type="entry name" value="FAH"/>
    <property type="match status" value="1"/>
</dbReference>
<evidence type="ECO:0000259" key="4">
    <source>
        <dbReference type="Pfam" id="PF01557"/>
    </source>
</evidence>